<dbReference type="GO" id="GO:0042742">
    <property type="term" value="P:defense response to bacterium"/>
    <property type="evidence" value="ECO:0007669"/>
    <property type="project" value="UniProtKB-KW"/>
</dbReference>
<name>A0A6L6PTV8_9BURK</name>
<dbReference type="PANTHER" id="PTHR38107:SF3">
    <property type="entry name" value="LYSOZYME RRRD-RELATED"/>
    <property type="match status" value="1"/>
</dbReference>
<dbReference type="Proteomes" id="UP000484015">
    <property type="component" value="Unassembled WGS sequence"/>
</dbReference>
<dbReference type="RefSeq" id="WP_155437074.1">
    <property type="nucleotide sequence ID" value="NZ_WNLA01000001.1"/>
</dbReference>
<keyword evidence="5" id="KW-1185">Reference proteome</keyword>
<comment type="catalytic activity">
    <reaction evidence="3">
        <text>Hydrolysis of (1-&gt;4)-beta-linkages between N-acetylmuramic acid and N-acetyl-D-glucosamine residues in a peptidoglycan and between N-acetyl-D-glucosamine residues in chitodextrins.</text>
        <dbReference type="EC" id="3.2.1.17"/>
    </reaction>
</comment>
<dbReference type="InterPro" id="IPR023347">
    <property type="entry name" value="Lysozyme_dom_sf"/>
</dbReference>
<organism evidence="4 5">
    <name type="scientific">Pseudoduganella ginsengisoli</name>
    <dbReference type="NCBI Taxonomy" id="1462440"/>
    <lineage>
        <taxon>Bacteria</taxon>
        <taxon>Pseudomonadati</taxon>
        <taxon>Pseudomonadota</taxon>
        <taxon>Betaproteobacteria</taxon>
        <taxon>Burkholderiales</taxon>
        <taxon>Oxalobacteraceae</taxon>
        <taxon>Telluria group</taxon>
        <taxon>Pseudoduganella</taxon>
    </lineage>
</organism>
<dbReference type="GO" id="GO:0009253">
    <property type="term" value="P:peptidoglycan catabolic process"/>
    <property type="evidence" value="ECO:0007669"/>
    <property type="project" value="InterPro"/>
</dbReference>
<dbReference type="InterPro" id="IPR023346">
    <property type="entry name" value="Lysozyme-like_dom_sf"/>
</dbReference>
<keyword evidence="3 4" id="KW-0378">Hydrolase</keyword>
<dbReference type="EMBL" id="WNLA01000001">
    <property type="protein sequence ID" value="MTW00661.1"/>
    <property type="molecule type" value="Genomic_DNA"/>
</dbReference>
<dbReference type="Pfam" id="PF00959">
    <property type="entry name" value="Phage_lysozyme"/>
    <property type="match status" value="1"/>
</dbReference>
<evidence type="ECO:0000313" key="5">
    <source>
        <dbReference type="Proteomes" id="UP000484015"/>
    </source>
</evidence>
<dbReference type="GO" id="GO:0003796">
    <property type="term" value="F:lysozyme activity"/>
    <property type="evidence" value="ECO:0007669"/>
    <property type="project" value="UniProtKB-EC"/>
</dbReference>
<evidence type="ECO:0000256" key="1">
    <source>
        <dbReference type="ARBA" id="ARBA00022529"/>
    </source>
</evidence>
<protein>
    <recommendedName>
        <fullName evidence="3">Lysozyme</fullName>
        <ecNumber evidence="3">3.2.1.17</ecNumber>
    </recommendedName>
</protein>
<dbReference type="GO" id="GO:0031640">
    <property type="term" value="P:killing of cells of another organism"/>
    <property type="evidence" value="ECO:0007669"/>
    <property type="project" value="UniProtKB-KW"/>
</dbReference>
<evidence type="ECO:0000313" key="4">
    <source>
        <dbReference type="EMBL" id="MTW00661.1"/>
    </source>
</evidence>
<reference evidence="4 5" key="1">
    <citation type="submission" date="2019-11" db="EMBL/GenBank/DDBJ databases">
        <title>Type strains purchased from KCTC, JCM and DSMZ.</title>
        <authorList>
            <person name="Lu H."/>
        </authorList>
    </citation>
    <scope>NUCLEOTIDE SEQUENCE [LARGE SCALE GENOMIC DNA]</scope>
    <source>
        <strain evidence="4 5">KCTC 42409</strain>
    </source>
</reference>
<evidence type="ECO:0000256" key="2">
    <source>
        <dbReference type="ARBA" id="ARBA00022638"/>
    </source>
</evidence>
<gene>
    <name evidence="4" type="ORF">GM668_01030</name>
</gene>
<dbReference type="EC" id="3.2.1.17" evidence="3"/>
<sequence>MSANSAAALKPSFKFSSTARTRLRLREREVYKYYDDMGPGRGNCTWGAGILAHRGPSTQEELNTPVTPAAVDAEFASRVTEAEQTVRNAITHQPLTQDQYDALVSYTYNLGQRGASKALELIDDGDFDGAVAEMKSMIRVKVKTGVKPVIAHGLVTRRAEESAPFRK</sequence>
<dbReference type="InterPro" id="IPR002196">
    <property type="entry name" value="Glyco_hydro_24"/>
</dbReference>
<dbReference type="PANTHER" id="PTHR38107">
    <property type="match status" value="1"/>
</dbReference>
<comment type="similarity">
    <text evidence="3">Belongs to the glycosyl hydrolase 24 family.</text>
</comment>
<proteinExistence type="inferred from homology"/>
<keyword evidence="2 3" id="KW-0081">Bacteriolytic enzyme</keyword>
<keyword evidence="3" id="KW-0326">Glycosidase</keyword>
<accession>A0A6L6PTV8</accession>
<evidence type="ECO:0000256" key="3">
    <source>
        <dbReference type="RuleBase" id="RU003788"/>
    </source>
</evidence>
<comment type="caution">
    <text evidence="4">The sequence shown here is derived from an EMBL/GenBank/DDBJ whole genome shotgun (WGS) entry which is preliminary data.</text>
</comment>
<dbReference type="Gene3D" id="1.10.530.40">
    <property type="match status" value="1"/>
</dbReference>
<dbReference type="OrthoDB" id="9005733at2"/>
<dbReference type="AlphaFoldDB" id="A0A6L6PTV8"/>
<dbReference type="GO" id="GO:0016998">
    <property type="term" value="P:cell wall macromolecule catabolic process"/>
    <property type="evidence" value="ECO:0007669"/>
    <property type="project" value="InterPro"/>
</dbReference>
<dbReference type="InterPro" id="IPR051018">
    <property type="entry name" value="Bacteriophage_GH24"/>
</dbReference>
<dbReference type="SUPFAM" id="SSF53955">
    <property type="entry name" value="Lysozyme-like"/>
    <property type="match status" value="1"/>
</dbReference>
<keyword evidence="1 3" id="KW-0929">Antimicrobial</keyword>